<dbReference type="Proteomes" id="UP000000844">
    <property type="component" value="Chromosome"/>
</dbReference>
<evidence type="ECO:0000313" key="2">
    <source>
        <dbReference type="Proteomes" id="UP000000844"/>
    </source>
</evidence>
<accession>D3Q6U9</accession>
<dbReference type="EMBL" id="CP001778">
    <property type="protein sequence ID" value="ADD40348.1"/>
    <property type="molecule type" value="Genomic_DNA"/>
</dbReference>
<sequence length="78" mass="8403">MAFTAADEARARTIAGYAAQRLADFLPGFDKNMIAISREADPGLMLPLYCDQDIYCLLAPEHAGPCRDINGTNLDGAL</sequence>
<keyword evidence="2" id="KW-1185">Reference proteome</keyword>
<gene>
    <name evidence="1" type="ordered locus">Snas_0634</name>
</gene>
<organism evidence="1 2">
    <name type="scientific">Stackebrandtia nassauensis (strain DSM 44728 / CIP 108903 / NRRL B-16338 / NBRC 102104 / LLR-40K-21)</name>
    <dbReference type="NCBI Taxonomy" id="446470"/>
    <lineage>
        <taxon>Bacteria</taxon>
        <taxon>Bacillati</taxon>
        <taxon>Actinomycetota</taxon>
        <taxon>Actinomycetes</taxon>
        <taxon>Glycomycetales</taxon>
        <taxon>Glycomycetaceae</taxon>
        <taxon>Stackebrandtia</taxon>
    </lineage>
</organism>
<name>D3Q6U9_STANL</name>
<reference evidence="1 2" key="1">
    <citation type="journal article" date="2009" name="Stand. Genomic Sci.">
        <title>Complete genome sequence of Stackebrandtia nassauensis type strain (LLR-40K-21).</title>
        <authorList>
            <person name="Munk C."/>
            <person name="Lapidus A."/>
            <person name="Copeland A."/>
            <person name="Jando M."/>
            <person name="Mayilraj S."/>
            <person name="Glavina Del Rio T."/>
            <person name="Nolan M."/>
            <person name="Chen F."/>
            <person name="Lucas S."/>
            <person name="Tice H."/>
            <person name="Cheng J.F."/>
            <person name="Han C."/>
            <person name="Detter J.C."/>
            <person name="Bruce D."/>
            <person name="Goodwin L."/>
            <person name="Chain P."/>
            <person name="Pitluck S."/>
            <person name="Goker M."/>
            <person name="Ovchinikova G."/>
            <person name="Pati A."/>
            <person name="Ivanova N."/>
            <person name="Mavromatis K."/>
            <person name="Chen A."/>
            <person name="Palaniappan K."/>
            <person name="Land M."/>
            <person name="Hauser L."/>
            <person name="Chang Y.J."/>
            <person name="Jeffries C.D."/>
            <person name="Bristow J."/>
            <person name="Eisen J.A."/>
            <person name="Markowitz V."/>
            <person name="Hugenholtz P."/>
            <person name="Kyrpides N.C."/>
            <person name="Klenk H.P."/>
        </authorList>
    </citation>
    <scope>NUCLEOTIDE SEQUENCE [LARGE SCALE GENOMIC DNA]</scope>
    <source>
        <strain evidence="2">DSM 44728 / CIP 108903 / NRRL B-16338 / NBRC 102104 / LLR-40K-21</strain>
    </source>
</reference>
<evidence type="ECO:0000313" key="1">
    <source>
        <dbReference type="EMBL" id="ADD40348.1"/>
    </source>
</evidence>
<dbReference type="AlphaFoldDB" id="D3Q6U9"/>
<dbReference type="STRING" id="446470.Snas_0634"/>
<dbReference type="KEGG" id="sna:Snas_0634"/>
<proteinExistence type="predicted"/>
<dbReference type="HOGENOM" id="CLU_2620330_0_0_11"/>
<protein>
    <submittedName>
        <fullName evidence="1">Uncharacterized protein</fullName>
    </submittedName>
</protein>